<dbReference type="Proteomes" id="UP000054282">
    <property type="component" value="Unassembled WGS sequence"/>
</dbReference>
<dbReference type="EMBL" id="GG703441">
    <property type="protein sequence ID" value="KOB89821.1"/>
    <property type="molecule type" value="Genomic_DNA"/>
</dbReference>
<evidence type="ECO:0000256" key="1">
    <source>
        <dbReference type="SAM" id="MobiDB-lite"/>
    </source>
</evidence>
<dbReference type="AlphaFoldDB" id="A0A0L7MAH7"/>
<accession>A0A0L7MAH7</accession>
<dbReference type="KEGG" id="pfd:PFDG_05374"/>
<feature type="region of interest" description="Disordered" evidence="1">
    <location>
        <begin position="18"/>
        <end position="43"/>
    </location>
</feature>
<reference evidence="3" key="2">
    <citation type="submission" date="2006-09" db="EMBL/GenBank/DDBJ databases">
        <title>The genome sequence of Plasmodium falciparum Dd2.</title>
        <authorList>
            <consortium name="The Broad Institute Genome Sequencing Platform"/>
            <person name="Birren B."/>
            <person name="Lander E."/>
            <person name="Galagan J."/>
            <person name="Nusbaum C."/>
            <person name="Devon K."/>
            <person name="Henn M."/>
            <person name="Jaffe D."/>
            <person name="Butler J."/>
            <person name="Alvarez P."/>
            <person name="Gnerre S."/>
            <person name="Grabherr M."/>
            <person name="Kleber M."/>
            <person name="Mauceli E."/>
            <person name="Brockman W."/>
            <person name="MacCallum I.A."/>
            <person name="Rounsley S."/>
            <person name="Young S."/>
            <person name="LaButti K."/>
            <person name="Pushparaj V."/>
            <person name="DeCaprio D."/>
            <person name="Crawford M."/>
            <person name="Koehrsen M."/>
            <person name="Engels R."/>
            <person name="Montgomery P."/>
            <person name="Pearson M."/>
            <person name="Howarth C."/>
            <person name="Larson L."/>
            <person name="Luoma S."/>
            <person name="White J."/>
            <person name="Kodira C."/>
            <person name="Zeng Q."/>
            <person name="O'Leary S."/>
            <person name="Yandava C."/>
            <person name="Alvarado L."/>
            <person name="Wirth D."/>
            <person name="Volkman S."/>
            <person name="Hartl D."/>
        </authorList>
    </citation>
    <scope>NUCLEOTIDE SEQUENCE [LARGE SCALE GENOMIC DNA]</scope>
</reference>
<organism evidence="2 3">
    <name type="scientific">Plasmodium falciparum (isolate Dd2)</name>
    <dbReference type="NCBI Taxonomy" id="57267"/>
    <lineage>
        <taxon>Eukaryota</taxon>
        <taxon>Sar</taxon>
        <taxon>Alveolata</taxon>
        <taxon>Apicomplexa</taxon>
        <taxon>Aconoidasida</taxon>
        <taxon>Haemosporida</taxon>
        <taxon>Plasmodiidae</taxon>
        <taxon>Plasmodium</taxon>
        <taxon>Plasmodium (Laverania)</taxon>
    </lineage>
</organism>
<evidence type="ECO:0000313" key="2">
    <source>
        <dbReference type="EMBL" id="KOB89821.1"/>
    </source>
</evidence>
<sequence length="68" mass="7838">MSCSYIHNLDNDDIYITQDNDIPTNSTTTTNNNNNHDSDNMKMKSRMNNCLHQYIPKQDHITNDPAPV</sequence>
<proteinExistence type="predicted"/>
<reference evidence="3" key="1">
    <citation type="submission" date="2006-09" db="EMBL/GenBank/DDBJ databases">
        <title>Annotation of Plasmodium falciparum Dd2.</title>
        <authorList>
            <consortium name="The Broad Institute Genome Sequencing Platform"/>
            <person name="Volkman S.K."/>
            <person name="Neafsey D.E."/>
            <person name="Dash A.P."/>
            <person name="Chitnis C.E."/>
            <person name="Hartl D.L."/>
            <person name="Young S.K."/>
            <person name="Zeng Q."/>
            <person name="Koehrsen M."/>
            <person name="Alvarado L."/>
            <person name="Berlin A."/>
            <person name="Borenstein D."/>
            <person name="Chapman S.B."/>
            <person name="Chen Z."/>
            <person name="Engels R."/>
            <person name="Freedman E."/>
            <person name="Gellesch M."/>
            <person name="Goldberg J."/>
            <person name="Griggs A."/>
            <person name="Gujja S."/>
            <person name="Heilman E.R."/>
            <person name="Heiman D.I."/>
            <person name="Howarth C."/>
            <person name="Jen D."/>
            <person name="Larson L."/>
            <person name="Mehta T."/>
            <person name="Neiman D."/>
            <person name="Park D."/>
            <person name="Pearson M."/>
            <person name="Roberts A."/>
            <person name="Saif S."/>
            <person name="Shea T."/>
            <person name="Shenoy N."/>
            <person name="Sisk P."/>
            <person name="Stolte C."/>
            <person name="Sykes S."/>
            <person name="Walk T."/>
            <person name="White J."/>
            <person name="Yandava C."/>
            <person name="Haas B."/>
            <person name="Henn M.R."/>
            <person name="Nusbaum C."/>
            <person name="Birren B."/>
        </authorList>
    </citation>
    <scope>NUCLEOTIDE SEQUENCE [LARGE SCALE GENOMIC DNA]</scope>
</reference>
<gene>
    <name evidence="2" type="ORF">PFDG_05374</name>
</gene>
<feature type="non-terminal residue" evidence="2">
    <location>
        <position position="68"/>
    </location>
</feature>
<evidence type="ECO:0000313" key="3">
    <source>
        <dbReference type="Proteomes" id="UP000054282"/>
    </source>
</evidence>
<protein>
    <submittedName>
        <fullName evidence="2">Uncharacterized protein</fullName>
    </submittedName>
</protein>
<name>A0A0L7MAH7_PLAF4</name>
<feature type="compositionally biased region" description="Low complexity" evidence="1">
    <location>
        <begin position="19"/>
        <end position="35"/>
    </location>
</feature>